<dbReference type="RefSeq" id="WP_043522690.1">
    <property type="nucleotide sequence ID" value="NZ_BAABKU010000008.1"/>
</dbReference>
<evidence type="ECO:0000313" key="3">
    <source>
        <dbReference type="Proteomes" id="UP000054537"/>
    </source>
</evidence>
<dbReference type="InterPro" id="IPR045629">
    <property type="entry name" value="DUF6232"/>
</dbReference>
<dbReference type="OrthoDB" id="3296259at2"/>
<dbReference type="AlphaFoldDB" id="A0A0A6UU40"/>
<dbReference type="Proteomes" id="UP000054537">
    <property type="component" value="Unassembled WGS sequence"/>
</dbReference>
<protein>
    <submittedName>
        <fullName evidence="2">Uncharacterized protein</fullName>
    </submittedName>
</protein>
<proteinExistence type="predicted"/>
<dbReference type="Pfam" id="PF19744">
    <property type="entry name" value="DUF6232"/>
    <property type="match status" value="1"/>
</dbReference>
<feature type="transmembrane region" description="Helical" evidence="1">
    <location>
        <begin position="74"/>
        <end position="91"/>
    </location>
</feature>
<organism evidence="2 3">
    <name type="scientific">Actinoplanes utahensis</name>
    <dbReference type="NCBI Taxonomy" id="1869"/>
    <lineage>
        <taxon>Bacteria</taxon>
        <taxon>Bacillati</taxon>
        <taxon>Actinomycetota</taxon>
        <taxon>Actinomycetes</taxon>
        <taxon>Micromonosporales</taxon>
        <taxon>Micromonosporaceae</taxon>
        <taxon>Actinoplanes</taxon>
    </lineage>
</organism>
<keyword evidence="1" id="KW-0812">Transmembrane</keyword>
<evidence type="ECO:0000256" key="1">
    <source>
        <dbReference type="SAM" id="Phobius"/>
    </source>
</evidence>
<sequence length="145" mass="16110">MRTRIYYRGPDALVSDDQFVWHPTTAPLVFAISDLRNVGLVQAPSRIRPYAPALAVAALAIAAAGWTLLPDPTVYVLVFLGLAIPGVAMMWRERGRWELHAQYRGTAVVLYSSPNARVFNQVSRALRRAMEDTRRTPWGYGLAAA</sequence>
<reference evidence="2 3" key="1">
    <citation type="submission" date="2014-10" db="EMBL/GenBank/DDBJ databases">
        <title>Draft genome sequence of Actinoplanes utahensis NRRL 12052.</title>
        <authorList>
            <person name="Velasco-Bucheli B."/>
            <person name="del Cerro C."/>
            <person name="Hormigo D."/>
            <person name="Garcia J.L."/>
            <person name="Acebal C."/>
            <person name="Arroyo M."/>
            <person name="de la Mata I."/>
        </authorList>
    </citation>
    <scope>NUCLEOTIDE SEQUENCE [LARGE SCALE GENOMIC DNA]</scope>
    <source>
        <strain evidence="2 3">NRRL 12052</strain>
    </source>
</reference>
<dbReference type="eggNOG" id="ENOG5030MT8">
    <property type="taxonomic scope" value="Bacteria"/>
</dbReference>
<name>A0A0A6UU40_ACTUT</name>
<accession>A0A0A6UU40</accession>
<keyword evidence="1" id="KW-0472">Membrane</keyword>
<dbReference type="EMBL" id="JRTT01000004">
    <property type="protein sequence ID" value="KHD78493.1"/>
    <property type="molecule type" value="Genomic_DNA"/>
</dbReference>
<keyword evidence="3" id="KW-1185">Reference proteome</keyword>
<keyword evidence="1" id="KW-1133">Transmembrane helix</keyword>
<feature type="transmembrane region" description="Helical" evidence="1">
    <location>
        <begin position="50"/>
        <end position="68"/>
    </location>
</feature>
<gene>
    <name evidence="2" type="ORF">MB27_04565</name>
</gene>
<comment type="caution">
    <text evidence="2">The sequence shown here is derived from an EMBL/GenBank/DDBJ whole genome shotgun (WGS) entry which is preliminary data.</text>
</comment>
<evidence type="ECO:0000313" key="2">
    <source>
        <dbReference type="EMBL" id="KHD78493.1"/>
    </source>
</evidence>